<protein>
    <submittedName>
        <fullName evidence="3">Uncharacterized protein</fullName>
    </submittedName>
</protein>
<evidence type="ECO:0000256" key="2">
    <source>
        <dbReference type="SAM" id="SignalP"/>
    </source>
</evidence>
<sequence length="684" mass="75301">MNCLKKVKFFTKNKFWLLSFGLATTSSLVLAACASEVESETNFQNENGAGQNNQPQNPDSSVHHPNQPRPLIHRASAEQHELAVATLNQPNVQINLQQAITNAQIEIADQLKNLTAIKDINKSSVNGAINSIVSVSGLVEGLKKLTSANIAVLGVETARSVGELLDQLNQSIQHLTEALNNLPTSVDTSKLDGQHVLFQSRVVSFTRSDNSNLSERLEMLLASRNNYQAALNELSAPFVQVAQNALTLENNLINLETFITTQAPSLNQPNNSQISLQTLAQHLRQQVLGSLDSNPVQSPAQQIHQTKQADVTTVQTNNGQVSLITKVLIQQQGNWNKLETALKQLTFNQSLLVNDPDALNLLALNLDEAVAVTPLNVDLSRQKIQLDQAIVDANNQLLHNLEAIQKTIDFYRQNFITSISGNSKFLNDLEQLQNLVNADNHLKSHVSAISGMIEPSKKLVAALTSFTHLWQEQVSDFVAVNSQDNFPNNTLLADAQNIVDQLVTAQTYSQAFEVAGNIDALNTKVARINAALASKLSGSLTGLLDQIIAMIDDQAELGIALEAYANFANYLSANNNVVRLKYLSIYDKRKRTNQNKGFSFSGYVGQFTHGWSDVVRPYDLSILSVKELRDELVKLTRNNTSSPFTIFLQTIDLPSLTKISNQAQTLNTHLAEVFNNREIIADDY</sequence>
<evidence type="ECO:0000256" key="1">
    <source>
        <dbReference type="SAM" id="MobiDB-lite"/>
    </source>
</evidence>
<feature type="compositionally biased region" description="Low complexity" evidence="1">
    <location>
        <begin position="44"/>
        <end position="58"/>
    </location>
</feature>
<keyword evidence="2" id="KW-0732">Signal</keyword>
<dbReference type="PROSITE" id="PS51257">
    <property type="entry name" value="PROKAR_LIPOPROTEIN"/>
    <property type="match status" value="1"/>
</dbReference>
<keyword evidence="4" id="KW-1185">Reference proteome</keyword>
<comment type="caution">
    <text evidence="3">The sequence shown here is derived from an EMBL/GenBank/DDBJ whole genome shotgun (WGS) entry which is preliminary data.</text>
</comment>
<reference evidence="3" key="1">
    <citation type="submission" date="2023-07" db="EMBL/GenBank/DDBJ databases">
        <title>Genomic Encyclopedia of Type Strains, Phase IV (KMG-IV): sequencing the most valuable type-strain genomes for metagenomic binning, comparative biology and taxonomic classification.</title>
        <authorList>
            <person name="Goeker M."/>
        </authorList>
    </citation>
    <scope>NUCLEOTIDE SEQUENCE [LARGE SCALE GENOMIC DNA]</scope>
    <source>
        <strain evidence="3">DSM 21204</strain>
    </source>
</reference>
<feature type="chain" id="PRO_5045291033" evidence="2">
    <location>
        <begin position="32"/>
        <end position="684"/>
    </location>
</feature>
<name>A0ABU0LZ78_9BACT</name>
<feature type="signal peptide" evidence="2">
    <location>
        <begin position="1"/>
        <end position="31"/>
    </location>
</feature>
<accession>A0ABU0LZ78</accession>
<dbReference type="EMBL" id="JAUSWO010000001">
    <property type="protein sequence ID" value="MDQ0514009.1"/>
    <property type="molecule type" value="Genomic_DNA"/>
</dbReference>
<dbReference type="RefSeq" id="WP_256547299.1">
    <property type="nucleotide sequence ID" value="NZ_CP101809.1"/>
</dbReference>
<organism evidence="3 4">
    <name type="scientific">Mycoplasmoides fastidiosum</name>
    <dbReference type="NCBI Taxonomy" id="92758"/>
    <lineage>
        <taxon>Bacteria</taxon>
        <taxon>Bacillati</taxon>
        <taxon>Mycoplasmatota</taxon>
        <taxon>Mycoplasmoidales</taxon>
        <taxon>Mycoplasmoidaceae</taxon>
        <taxon>Mycoplasmoides</taxon>
    </lineage>
</organism>
<gene>
    <name evidence="3" type="ORF">J2Z62_000447</name>
</gene>
<proteinExistence type="predicted"/>
<evidence type="ECO:0000313" key="4">
    <source>
        <dbReference type="Proteomes" id="UP001240643"/>
    </source>
</evidence>
<feature type="region of interest" description="Disordered" evidence="1">
    <location>
        <begin position="44"/>
        <end position="69"/>
    </location>
</feature>
<evidence type="ECO:0000313" key="3">
    <source>
        <dbReference type="EMBL" id="MDQ0514009.1"/>
    </source>
</evidence>
<dbReference type="Proteomes" id="UP001240643">
    <property type="component" value="Unassembled WGS sequence"/>
</dbReference>